<feature type="compositionally biased region" description="Basic and acidic residues" evidence="1">
    <location>
        <begin position="66"/>
        <end position="76"/>
    </location>
</feature>
<comment type="caution">
    <text evidence="2">The sequence shown here is derived from an EMBL/GenBank/DDBJ whole genome shotgun (WGS) entry which is preliminary data.</text>
</comment>
<dbReference type="AlphaFoldDB" id="A0A9P7VUZ6"/>
<dbReference type="EMBL" id="MU250533">
    <property type="protein sequence ID" value="KAG7447057.1"/>
    <property type="molecule type" value="Genomic_DNA"/>
</dbReference>
<feature type="compositionally biased region" description="Basic and acidic residues" evidence="1">
    <location>
        <begin position="15"/>
        <end position="35"/>
    </location>
</feature>
<protein>
    <submittedName>
        <fullName evidence="2">Uncharacterized protein</fullName>
    </submittedName>
</protein>
<sequence>MTEMSNDRKCVYIEYDNQKADTPDGIKKNPERDELYESYYNNIEEEEIGDDMLDNPLSNNSDDEDDQKKSWKEGLLKRNSRNSSLEDSLSGDDSDNKRDL</sequence>
<evidence type="ECO:0000313" key="3">
    <source>
        <dbReference type="Proteomes" id="UP000812287"/>
    </source>
</evidence>
<dbReference type="RefSeq" id="XP_043040557.1">
    <property type="nucleotide sequence ID" value="XM_043184167.1"/>
</dbReference>
<feature type="region of interest" description="Disordered" evidence="1">
    <location>
        <begin position="15"/>
        <end position="100"/>
    </location>
</feature>
<dbReference type="GeneID" id="66106464"/>
<accession>A0A9P7VUZ6</accession>
<reference evidence="2" key="1">
    <citation type="submission" date="2020-11" db="EMBL/GenBank/DDBJ databases">
        <title>Adaptations for nitrogen fixation in a non-lichenized fungal sporocarp promotes dispersal by wood-feeding termites.</title>
        <authorList>
            <consortium name="DOE Joint Genome Institute"/>
            <person name="Koch R.A."/>
            <person name="Yoon G."/>
            <person name="Arayal U."/>
            <person name="Lail K."/>
            <person name="Amirebrahimi M."/>
            <person name="Labutti K."/>
            <person name="Lipzen A."/>
            <person name="Riley R."/>
            <person name="Barry K."/>
            <person name="Henrissat B."/>
            <person name="Grigoriev I.V."/>
            <person name="Herr J.R."/>
            <person name="Aime M.C."/>
        </authorList>
    </citation>
    <scope>NUCLEOTIDE SEQUENCE</scope>
    <source>
        <strain evidence="2">MCA 3950</strain>
    </source>
</reference>
<evidence type="ECO:0000313" key="2">
    <source>
        <dbReference type="EMBL" id="KAG7447057.1"/>
    </source>
</evidence>
<keyword evidence="3" id="KW-1185">Reference proteome</keyword>
<organism evidence="2 3">
    <name type="scientific">Guyanagaster necrorhizus</name>
    <dbReference type="NCBI Taxonomy" id="856835"/>
    <lineage>
        <taxon>Eukaryota</taxon>
        <taxon>Fungi</taxon>
        <taxon>Dikarya</taxon>
        <taxon>Basidiomycota</taxon>
        <taxon>Agaricomycotina</taxon>
        <taxon>Agaricomycetes</taxon>
        <taxon>Agaricomycetidae</taxon>
        <taxon>Agaricales</taxon>
        <taxon>Marasmiineae</taxon>
        <taxon>Physalacriaceae</taxon>
        <taxon>Guyanagaster</taxon>
    </lineage>
</organism>
<dbReference type="Proteomes" id="UP000812287">
    <property type="component" value="Unassembled WGS sequence"/>
</dbReference>
<gene>
    <name evidence="2" type="ORF">BT62DRAFT_919548</name>
</gene>
<evidence type="ECO:0000256" key="1">
    <source>
        <dbReference type="SAM" id="MobiDB-lite"/>
    </source>
</evidence>
<proteinExistence type="predicted"/>
<name>A0A9P7VUZ6_9AGAR</name>
<feature type="compositionally biased region" description="Acidic residues" evidence="1">
    <location>
        <begin position="43"/>
        <end position="53"/>
    </location>
</feature>